<dbReference type="Proteomes" id="UP000275846">
    <property type="component" value="Unassembled WGS sequence"/>
</dbReference>
<evidence type="ECO:0000313" key="10">
    <source>
        <dbReference type="WBParaSite" id="SSLN_0000317401-mRNA-1"/>
    </source>
</evidence>
<evidence type="ECO:0000259" key="6">
    <source>
        <dbReference type="PROSITE" id="PS50835"/>
    </source>
</evidence>
<evidence type="ECO:0000313" key="9">
    <source>
        <dbReference type="Proteomes" id="UP000275846"/>
    </source>
</evidence>
<feature type="compositionally biased region" description="Low complexity" evidence="4">
    <location>
        <begin position="1279"/>
        <end position="1288"/>
    </location>
</feature>
<dbReference type="SUPFAM" id="SSF48726">
    <property type="entry name" value="Immunoglobulin"/>
    <property type="match status" value="4"/>
</dbReference>
<dbReference type="GO" id="GO:0007411">
    <property type="term" value="P:axon guidance"/>
    <property type="evidence" value="ECO:0007669"/>
    <property type="project" value="TreeGrafter"/>
</dbReference>
<feature type="compositionally biased region" description="Low complexity" evidence="4">
    <location>
        <begin position="1298"/>
        <end position="1322"/>
    </location>
</feature>
<dbReference type="FunFam" id="2.60.40.10:FF:000032">
    <property type="entry name" value="palladin isoform X1"/>
    <property type="match status" value="1"/>
</dbReference>
<keyword evidence="2" id="KW-1015">Disulfide bond</keyword>
<dbReference type="InterPro" id="IPR003961">
    <property type="entry name" value="FN3_dom"/>
</dbReference>
<dbReference type="PANTHER" id="PTHR10075:SF103">
    <property type="entry name" value="ROUNDABOUT HOMOLOG 4"/>
    <property type="match status" value="1"/>
</dbReference>
<reference evidence="10" key="1">
    <citation type="submission" date="2016-06" db="UniProtKB">
        <authorList>
            <consortium name="WormBaseParasite"/>
        </authorList>
    </citation>
    <scope>IDENTIFICATION</scope>
</reference>
<gene>
    <name evidence="8" type="ORF">SSLN_LOCUS3074</name>
</gene>
<dbReference type="InterPro" id="IPR007110">
    <property type="entry name" value="Ig-like_dom"/>
</dbReference>
<keyword evidence="5" id="KW-0472">Membrane</keyword>
<dbReference type="SUPFAM" id="SSF49265">
    <property type="entry name" value="Fibronectin type III"/>
    <property type="match status" value="2"/>
</dbReference>
<feature type="region of interest" description="Disordered" evidence="4">
    <location>
        <begin position="1278"/>
        <end position="1364"/>
    </location>
</feature>
<evidence type="ECO:0000256" key="2">
    <source>
        <dbReference type="ARBA" id="ARBA00023157"/>
    </source>
</evidence>
<dbReference type="PANTHER" id="PTHR10075">
    <property type="entry name" value="BASIGIN RELATED"/>
    <property type="match status" value="1"/>
</dbReference>
<dbReference type="STRING" id="70667.A0A183SFS6"/>
<dbReference type="SMART" id="SM00060">
    <property type="entry name" value="FN3"/>
    <property type="match status" value="3"/>
</dbReference>
<dbReference type="InterPro" id="IPR036179">
    <property type="entry name" value="Ig-like_dom_sf"/>
</dbReference>
<dbReference type="InterPro" id="IPR003599">
    <property type="entry name" value="Ig_sub"/>
</dbReference>
<feature type="region of interest" description="Disordered" evidence="4">
    <location>
        <begin position="52"/>
        <end position="71"/>
    </location>
</feature>
<evidence type="ECO:0000313" key="8">
    <source>
        <dbReference type="EMBL" id="VDL89459.1"/>
    </source>
</evidence>
<dbReference type="SMART" id="SM00408">
    <property type="entry name" value="IGc2"/>
    <property type="match status" value="4"/>
</dbReference>
<keyword evidence="5" id="KW-0812">Transmembrane</keyword>
<evidence type="ECO:0000256" key="5">
    <source>
        <dbReference type="SAM" id="Phobius"/>
    </source>
</evidence>
<keyword evidence="1" id="KW-0677">Repeat</keyword>
<dbReference type="InterPro" id="IPR013098">
    <property type="entry name" value="Ig_I-set"/>
</dbReference>
<evidence type="ECO:0000259" key="7">
    <source>
        <dbReference type="PROSITE" id="PS50853"/>
    </source>
</evidence>
<accession>A0A183SFS6</accession>
<proteinExistence type="predicted"/>
<dbReference type="PROSITE" id="PS50835">
    <property type="entry name" value="IG_LIKE"/>
    <property type="match status" value="5"/>
</dbReference>
<dbReference type="GO" id="GO:0005886">
    <property type="term" value="C:plasma membrane"/>
    <property type="evidence" value="ECO:0007669"/>
    <property type="project" value="TreeGrafter"/>
</dbReference>
<dbReference type="InterPro" id="IPR013783">
    <property type="entry name" value="Ig-like_fold"/>
</dbReference>
<feature type="domain" description="Ig-like" evidence="6">
    <location>
        <begin position="422"/>
        <end position="541"/>
    </location>
</feature>
<dbReference type="SMART" id="SM00409">
    <property type="entry name" value="IG"/>
    <property type="match status" value="5"/>
</dbReference>
<feature type="domain" description="Fibronectin type-III" evidence="7">
    <location>
        <begin position="868"/>
        <end position="962"/>
    </location>
</feature>
<feature type="transmembrane region" description="Helical" evidence="5">
    <location>
        <begin position="1002"/>
        <end position="1026"/>
    </location>
</feature>
<feature type="domain" description="Ig-like" evidence="6">
    <location>
        <begin position="123"/>
        <end position="214"/>
    </location>
</feature>
<protein>
    <submittedName>
        <fullName evidence="10">Interference hedgehog</fullName>
    </submittedName>
</protein>
<dbReference type="GO" id="GO:0030424">
    <property type="term" value="C:axon"/>
    <property type="evidence" value="ECO:0007669"/>
    <property type="project" value="TreeGrafter"/>
</dbReference>
<dbReference type="Pfam" id="PF07679">
    <property type="entry name" value="I-set"/>
    <property type="match status" value="1"/>
</dbReference>
<keyword evidence="9" id="KW-1185">Reference proteome</keyword>
<sequence length="1433" mass="156276">MCETPVTPPQIVIEPQDTFPLDGILEFTCKGTGYPEPKVTWFDANTKKPLSQSSLTANSSPSSSSSSPAANTNTGVHINQFLGRLTISDPAPHRVFAVYCNISNAAGWQVSQIVYGATAYLNAEFRKVPIDRLFQEGDEGLLECKPPEGQPPPTVEWLLNGHVLPVSGGGGGRIFVTPEGDLHIRGLQVKDSGRYACRARNAAGVRVSSLATVTVSQKSPFLTVPQDKTADVGGTVVFVCKADSGLITWRRGPGEPPIDTSRARLSGEHLKIENIQPSDAGTYICVTSAGNISAKANLYVRTPLAFITRPSNKTVTEGEDVLLFCETSGSPKPSVYWDLPNQMPLFPENSYENVHLHTNGNLEIQSVRMNNSGVYQCSAHSSYGVIHATAVLHVFPNPRAPMSQEESDLELNGGSSNMPNIPPIINLPPANQTVYAGELVTLDCEVGITRHPQHKQPVSGISERLSLHGTEDSTWEVMWLRGTRSTGGLQERLDFNQPDRFILLPGGSLRITDLLVEDTGNYTCVVQKKLTHGMESAQVVNWTASLIVVPPNVYLDRQSSMHPPLSPPGNVHVTNITAQTITLMWDAPDIPDDMYRPEISYWIEAYHDAQPDKGWQVLQESWATRTIQLEFHQPDGNYYFLVRPRWIDGRIGWASAPLGPIRMTSARYKDRTFTPSEKKNLLDQIRITEVTALDIQVISPRKAQVSWSLARPADSVPLLHGFSLRYKEVPLMGCVSELFFPLSKGKHMQSPKIESSQYCSLSNRLGERSLLQRTQDLQHRLQAVLPTAQGISLVPQENPELVKDVLVVGDAGHSGLPIWQTSLTDLKPFRCYSVSVQPYATYPIVGRALGTRSSSLLFLTYEEQPSQPPLVRGLRRKTNHSVEVTWSPPPADFWNGFLTEFHVYIFNAAQNDKRELTFTYGEEKGVLGGLKAGEIYHLQMAVVNCRGSSLRSIPLNFSVSAAGVVHESTDLPQLATQINERHDAFPHTRDSTASKEFLSQSWLIGGILAALIFWISVIVLVILCCLRRQASSKPIFPSVRAGFDGDSGRTCKNPIAVGSAAADSFAAKFKASTAAGTTGNSCHLEPLIKPHSTSGSSELEMITTTASAFNRPHQTVTGSDILKTSSNLSAPGEAQFGPSLMPFPNTTLASSNSSSAGHHTGFDDVFIPMHSSDFSSASPYLNHVQPGHMMPYSSSEFPDHLAYRGPPPPAPTPPSDLNPFATSMMDSTKCTITGLPMVAPVAHLSSSNFPTSGSEVNSSVTPYATASLINTELTDVALQQRQQQQHQQLMDAERSRSPSEVASGSSSAGGAPAGRRYAYGSAQPKPSAFSYSPQHAGRMMSSHQQEQQPQYQSHSSSGTNTGAEEDYLTHHHHHHHQQQHPRQQLQGRSRLKQYPTVSVPINEVCISGATGGSEYDHCLPTTSASMTPHAQVS</sequence>
<dbReference type="GO" id="GO:0098632">
    <property type="term" value="F:cell-cell adhesion mediator activity"/>
    <property type="evidence" value="ECO:0007669"/>
    <property type="project" value="TreeGrafter"/>
</dbReference>
<feature type="compositionally biased region" description="Low complexity" evidence="4">
    <location>
        <begin position="1341"/>
        <end position="1357"/>
    </location>
</feature>
<dbReference type="Gene3D" id="2.60.40.10">
    <property type="entry name" value="Immunoglobulins"/>
    <property type="match status" value="7"/>
</dbReference>
<evidence type="ECO:0000256" key="4">
    <source>
        <dbReference type="SAM" id="MobiDB-lite"/>
    </source>
</evidence>
<evidence type="ECO:0000256" key="1">
    <source>
        <dbReference type="ARBA" id="ARBA00022737"/>
    </source>
</evidence>
<name>A0A183SFS6_SCHSO</name>
<evidence type="ECO:0000256" key="3">
    <source>
        <dbReference type="ARBA" id="ARBA00023319"/>
    </source>
</evidence>
<dbReference type="PROSITE" id="PS50853">
    <property type="entry name" value="FN3"/>
    <property type="match status" value="2"/>
</dbReference>
<dbReference type="InterPro" id="IPR036116">
    <property type="entry name" value="FN3_sf"/>
</dbReference>
<keyword evidence="5" id="KW-1133">Transmembrane helix</keyword>
<dbReference type="WBParaSite" id="SSLN_0000317401-mRNA-1">
    <property type="protein sequence ID" value="SSLN_0000317401-mRNA-1"/>
    <property type="gene ID" value="SSLN_0000317401"/>
</dbReference>
<feature type="domain" description="Ig-like" evidence="6">
    <location>
        <begin position="303"/>
        <end position="393"/>
    </location>
</feature>
<dbReference type="Pfam" id="PF13927">
    <property type="entry name" value="Ig_3"/>
    <property type="match status" value="2"/>
</dbReference>
<feature type="domain" description="Ig-like" evidence="6">
    <location>
        <begin position="9"/>
        <end position="111"/>
    </location>
</feature>
<dbReference type="EMBL" id="UYSU01032419">
    <property type="protein sequence ID" value="VDL89459.1"/>
    <property type="molecule type" value="Genomic_DNA"/>
</dbReference>
<dbReference type="InterPro" id="IPR003598">
    <property type="entry name" value="Ig_sub2"/>
</dbReference>
<dbReference type="OrthoDB" id="428111at2759"/>
<dbReference type="GO" id="GO:0007156">
    <property type="term" value="P:homophilic cell adhesion via plasma membrane adhesion molecules"/>
    <property type="evidence" value="ECO:0007669"/>
    <property type="project" value="TreeGrafter"/>
</dbReference>
<dbReference type="GO" id="GO:0070593">
    <property type="term" value="P:dendrite self-avoidance"/>
    <property type="evidence" value="ECO:0007669"/>
    <property type="project" value="TreeGrafter"/>
</dbReference>
<organism evidence="10">
    <name type="scientific">Schistocephalus solidus</name>
    <name type="common">Tapeworm</name>
    <dbReference type="NCBI Taxonomy" id="70667"/>
    <lineage>
        <taxon>Eukaryota</taxon>
        <taxon>Metazoa</taxon>
        <taxon>Spiralia</taxon>
        <taxon>Lophotrochozoa</taxon>
        <taxon>Platyhelminthes</taxon>
        <taxon>Cestoda</taxon>
        <taxon>Eucestoda</taxon>
        <taxon>Diphyllobothriidea</taxon>
        <taxon>Diphyllobothriidae</taxon>
        <taxon>Schistocephalus</taxon>
    </lineage>
</organism>
<feature type="domain" description="Ig-like" evidence="6">
    <location>
        <begin position="220"/>
        <end position="299"/>
    </location>
</feature>
<dbReference type="CDD" id="cd00063">
    <property type="entry name" value="FN3"/>
    <property type="match status" value="2"/>
</dbReference>
<keyword evidence="3" id="KW-0393">Immunoglobulin domain</keyword>
<feature type="domain" description="Fibronectin type-III" evidence="7">
    <location>
        <begin position="567"/>
        <end position="667"/>
    </location>
</feature>
<reference evidence="8 9" key="2">
    <citation type="submission" date="2018-11" db="EMBL/GenBank/DDBJ databases">
        <authorList>
            <consortium name="Pathogen Informatics"/>
        </authorList>
    </citation>
    <scope>NUCLEOTIDE SEQUENCE [LARGE SCALE GENOMIC DNA]</scope>
    <source>
        <strain evidence="8 9">NST_G2</strain>
    </source>
</reference>